<feature type="compositionally biased region" description="Acidic residues" evidence="6">
    <location>
        <begin position="40"/>
        <end position="52"/>
    </location>
</feature>
<dbReference type="InterPro" id="IPR018076">
    <property type="entry name" value="T2SS_GspF_dom"/>
</dbReference>
<reference evidence="9 10" key="1">
    <citation type="submission" date="2022-07" db="EMBL/GenBank/DDBJ databases">
        <title>Two temperate virus in Haloterrigena jeotgali A29.</title>
        <authorList>
            <person name="Deng X."/>
        </authorList>
    </citation>
    <scope>NUCLEOTIDE SEQUENCE [LARGE SCALE GENOMIC DNA]</scope>
    <source>
        <strain evidence="9 10">A29</strain>
    </source>
</reference>
<protein>
    <submittedName>
        <fullName evidence="9">Type II secretion system F family protein</fullName>
    </submittedName>
</protein>
<feature type="compositionally biased region" description="Basic and acidic residues" evidence="6">
    <location>
        <begin position="80"/>
        <end position="90"/>
    </location>
</feature>
<feature type="transmembrane region" description="Helical" evidence="7">
    <location>
        <begin position="515"/>
        <end position="533"/>
    </location>
</feature>
<feature type="compositionally biased region" description="Acidic residues" evidence="6">
    <location>
        <begin position="60"/>
        <end position="70"/>
    </location>
</feature>
<evidence type="ECO:0000256" key="6">
    <source>
        <dbReference type="SAM" id="MobiDB-lite"/>
    </source>
</evidence>
<dbReference type="Pfam" id="PF00482">
    <property type="entry name" value="T2SSF"/>
    <property type="match status" value="2"/>
</dbReference>
<name>A0AAF0PCN0_9EURY</name>
<evidence type="ECO:0000256" key="4">
    <source>
        <dbReference type="ARBA" id="ARBA00022989"/>
    </source>
</evidence>
<evidence type="ECO:0000256" key="1">
    <source>
        <dbReference type="ARBA" id="ARBA00004651"/>
    </source>
</evidence>
<organism evidence="9 10">
    <name type="scientific">Natrinema thermotolerans</name>
    <dbReference type="NCBI Taxonomy" id="121872"/>
    <lineage>
        <taxon>Archaea</taxon>
        <taxon>Methanobacteriati</taxon>
        <taxon>Methanobacteriota</taxon>
        <taxon>Stenosarchaea group</taxon>
        <taxon>Halobacteria</taxon>
        <taxon>Halobacteriales</taxon>
        <taxon>Natrialbaceae</taxon>
        <taxon>Natrinema</taxon>
    </lineage>
</organism>
<keyword evidence="5 7" id="KW-0472">Membrane</keyword>
<dbReference type="GO" id="GO:0005886">
    <property type="term" value="C:plasma membrane"/>
    <property type="evidence" value="ECO:0007669"/>
    <property type="project" value="UniProtKB-SubCell"/>
</dbReference>
<evidence type="ECO:0000256" key="7">
    <source>
        <dbReference type="SAM" id="Phobius"/>
    </source>
</evidence>
<keyword evidence="4 7" id="KW-1133">Transmembrane helix</keyword>
<gene>
    <name evidence="9" type="ORF">NP511_05625</name>
</gene>
<evidence type="ECO:0000256" key="3">
    <source>
        <dbReference type="ARBA" id="ARBA00022692"/>
    </source>
</evidence>
<feature type="region of interest" description="Disordered" evidence="6">
    <location>
        <begin position="1"/>
        <end position="103"/>
    </location>
</feature>
<evidence type="ECO:0000256" key="5">
    <source>
        <dbReference type="ARBA" id="ARBA00023136"/>
    </source>
</evidence>
<dbReference type="InterPro" id="IPR042094">
    <property type="entry name" value="T2SS_GspF_sf"/>
</dbReference>
<dbReference type="EMBL" id="CP101873">
    <property type="protein sequence ID" value="WMT09112.1"/>
    <property type="molecule type" value="Genomic_DNA"/>
</dbReference>
<accession>A0AAF0PCN0</accession>
<evidence type="ECO:0000313" key="10">
    <source>
        <dbReference type="Proteomes" id="UP001224926"/>
    </source>
</evidence>
<dbReference type="Proteomes" id="UP001224926">
    <property type="component" value="Chromosome"/>
</dbReference>
<feature type="domain" description="Type II secretion system protein GspF" evidence="8">
    <location>
        <begin position="555"/>
        <end position="676"/>
    </location>
</feature>
<feature type="compositionally biased region" description="Basic and acidic residues" evidence="6">
    <location>
        <begin position="1"/>
        <end position="15"/>
    </location>
</feature>
<feature type="transmembrane region" description="Helical" evidence="7">
    <location>
        <begin position="367"/>
        <end position="389"/>
    </location>
</feature>
<dbReference type="PANTHER" id="PTHR35402:SF1">
    <property type="entry name" value="TYPE II SECRETION SYSTEM PROTEIN GSPF DOMAIN-CONTAINING PROTEIN"/>
    <property type="match status" value="1"/>
</dbReference>
<feature type="transmembrane region" description="Helical" evidence="7">
    <location>
        <begin position="742"/>
        <end position="760"/>
    </location>
</feature>
<feature type="transmembrane region" description="Helical" evidence="7">
    <location>
        <begin position="200"/>
        <end position="228"/>
    </location>
</feature>
<dbReference type="RefSeq" id="WP_049964759.1">
    <property type="nucleotide sequence ID" value="NZ_CP101873.1"/>
</dbReference>
<keyword evidence="10" id="KW-1185">Reference proteome</keyword>
<comment type="subcellular location">
    <subcellularLocation>
        <location evidence="1">Cell membrane</location>
        <topology evidence="1">Multi-pass membrane protein</topology>
    </subcellularLocation>
</comment>
<feature type="transmembrane region" description="Helical" evidence="7">
    <location>
        <begin position="156"/>
        <end position="180"/>
    </location>
</feature>
<evidence type="ECO:0000256" key="2">
    <source>
        <dbReference type="ARBA" id="ARBA00022475"/>
    </source>
</evidence>
<feature type="transmembrane region" description="Helical" evidence="7">
    <location>
        <begin position="478"/>
        <end position="495"/>
    </location>
</feature>
<feature type="transmembrane region" description="Helical" evidence="7">
    <location>
        <begin position="395"/>
        <end position="416"/>
    </location>
</feature>
<evidence type="ECO:0000313" key="9">
    <source>
        <dbReference type="EMBL" id="WMT09112.1"/>
    </source>
</evidence>
<feature type="domain" description="Type II secretion system protein GspF" evidence="8">
    <location>
        <begin position="254"/>
        <end position="382"/>
    </location>
</feature>
<sequence length="761" mass="81464">MTDRDRTEDAPDRDSAPAADDPAFREPAVDEETAAAVLEDAFDDGPDPLEAGDGDRTTGDDGDAERDESEAAALFDALEGDGRGDRREAEPEPEEALSQPLLEERQLGAEERLELREAYGRVRAFFKTRPERYRGLQRRLKQARIRATYDTYLTDSVGLAAIAAIGAGVVAFLGLLGLALTGTLADVLGPVFGLAGITRGVFLTAPLLVAGLVVPVVCSTVAASAVWIGRNYYYPRTVVAARRRSIALNLPYAITFMYALTSGGMNVIEVCRRLGDSEAVYGEVANEFDLVVREIDLFGNDLLGALDNVRTLTPSDEFRRFLDDLLGVIESGGDLETFLEAESEEAIDDALEAQSSFIETLGMLSEVFVVAFVAAPLFLIVVLMVVSFLGAETVGAIAVLVYVGFPLAMVGFLLLVDLLSRPFEVPTAALADADDRTIDPEDVADDPRFAAYERAKRDTGVRAFLSDPFRAIRRQPRLSLAVTVPAGLAVAGLAIRSGMAEPTVAGVLAAPLQSTVGLAVAPLVTATAPLAVLHERERRRTETITERFPDVLGILASANQMGVDVVDAFELVTRWASGTLAVELRRVRNDVAWNHDLTGALLSFADRLNVPQLTRTMTLVAEGSRSSGDLHGLLEIAAKNTRAQAKIARERRREVGSYVAIVVIGFLVYLLVIVMVSASYLTPIAELAAESDATAATAESPVSLGDIPVDAYEALFLHSALIQGFGSGLIAGKLADNDVVSGLKYGLGLVVLTVVAFYFLV</sequence>
<dbReference type="PANTHER" id="PTHR35402">
    <property type="entry name" value="INTEGRAL MEMBRANE PROTEIN-RELATED"/>
    <property type="match status" value="1"/>
</dbReference>
<feature type="transmembrane region" description="Helical" evidence="7">
    <location>
        <begin position="655"/>
        <end position="681"/>
    </location>
</feature>
<dbReference type="InterPro" id="IPR056569">
    <property type="entry name" value="ArlJ-like"/>
</dbReference>
<keyword evidence="2" id="KW-1003">Cell membrane</keyword>
<evidence type="ECO:0000259" key="8">
    <source>
        <dbReference type="Pfam" id="PF00482"/>
    </source>
</evidence>
<keyword evidence="3 7" id="KW-0812">Transmembrane</keyword>
<dbReference type="GeneID" id="39861091"/>
<proteinExistence type="predicted"/>
<dbReference type="AlphaFoldDB" id="A0AAF0PCN0"/>
<dbReference type="GeneID" id="84213400"/>
<dbReference type="Gene3D" id="1.20.81.30">
    <property type="entry name" value="Type II secretion system (T2SS), domain F"/>
    <property type="match status" value="1"/>
</dbReference>